<dbReference type="InterPro" id="IPR012919">
    <property type="entry name" value="SUN_dom"/>
</dbReference>
<keyword evidence="5" id="KW-0175">Coiled coil</keyword>
<evidence type="ECO:0000256" key="6">
    <source>
        <dbReference type="SAM" id="MobiDB-lite"/>
    </source>
</evidence>
<feature type="coiled-coil region" evidence="5">
    <location>
        <begin position="591"/>
        <end position="618"/>
    </location>
</feature>
<comment type="subcellular location">
    <subcellularLocation>
        <location evidence="1">Membrane</location>
    </subcellularLocation>
</comment>
<dbReference type="Pfam" id="PF07738">
    <property type="entry name" value="Sad1_UNC"/>
    <property type="match status" value="1"/>
</dbReference>
<evidence type="ECO:0000259" key="8">
    <source>
        <dbReference type="PROSITE" id="PS51469"/>
    </source>
</evidence>
<dbReference type="Gene3D" id="2.60.120.260">
    <property type="entry name" value="Galactose-binding domain-like"/>
    <property type="match status" value="1"/>
</dbReference>
<dbReference type="PROSITE" id="PS51469">
    <property type="entry name" value="SUN"/>
    <property type="match status" value="1"/>
</dbReference>
<feature type="region of interest" description="Disordered" evidence="6">
    <location>
        <begin position="159"/>
        <end position="182"/>
    </location>
</feature>
<evidence type="ECO:0000256" key="4">
    <source>
        <dbReference type="ARBA" id="ARBA00023136"/>
    </source>
</evidence>
<evidence type="ECO:0000256" key="2">
    <source>
        <dbReference type="ARBA" id="ARBA00022692"/>
    </source>
</evidence>
<keyword evidence="2 7" id="KW-0812">Transmembrane</keyword>
<keyword evidence="3 7" id="KW-1133">Transmembrane helix</keyword>
<feature type="compositionally biased region" description="Polar residues" evidence="6">
    <location>
        <begin position="21"/>
        <end position="32"/>
    </location>
</feature>
<name>A0ABM1VPD0_APLCA</name>
<protein>
    <submittedName>
        <fullName evidence="10">Uncharacterized protein LOC101863571 isoform X1</fullName>
    </submittedName>
</protein>
<keyword evidence="4 7" id="KW-0472">Membrane</keyword>
<reference evidence="10" key="1">
    <citation type="submission" date="2025-08" db="UniProtKB">
        <authorList>
            <consortium name="RefSeq"/>
        </authorList>
    </citation>
    <scope>IDENTIFICATION</scope>
</reference>
<proteinExistence type="predicted"/>
<evidence type="ECO:0000256" key="7">
    <source>
        <dbReference type="SAM" id="Phobius"/>
    </source>
</evidence>
<feature type="transmembrane region" description="Helical" evidence="7">
    <location>
        <begin position="399"/>
        <end position="425"/>
    </location>
</feature>
<evidence type="ECO:0000256" key="3">
    <source>
        <dbReference type="ARBA" id="ARBA00022989"/>
    </source>
</evidence>
<dbReference type="InterPro" id="IPR045119">
    <property type="entry name" value="SUN1-5"/>
</dbReference>
<feature type="domain" description="SUN" evidence="8">
    <location>
        <begin position="788"/>
        <end position="948"/>
    </location>
</feature>
<dbReference type="PANTHER" id="PTHR12911:SF8">
    <property type="entry name" value="KLAROID PROTEIN-RELATED"/>
    <property type="match status" value="1"/>
</dbReference>
<sequence>MAGSVHRSALKSPESPRRSWLSVSFEDQQQQLPARSARRSTRISPSPSSHQGTPSRLSSQDERLRTSFSEIGGLSFEEVTRDEIDDILPKTEYTYARTASYSPKFLRQKRYRSPNMSRRRVHGALPSFISDDEDDFEEDMDNEAVMTSNVRLVLPDDQISRGSSSDYTDSLGVPQHRGRARGRSLAFTSTPITPHDDHHISTHDHYYDGMLLRSGSHVHGAERYHGGGGVVLSRRSEGNLAPLSQAALISDEEMSKASMARRRSGRNTTTVTTITTTTTTEEEEEAERAKKKLLMEEEDSERKLRLDESQTEKLQYLSGRDQYRLKHLDGLDYDDDISDVDGHDVLDSHFSTQHTTDYISTKRKRWSVFTFFTTIITTIVTTVTTTISENSSNVVKSVASAVAAPVVIPARWTLHALASSCSWLVKKSAALLLLDIEMKQRRRRGCCCCLLPFLLLLPLLLLGGYYGKTMQQDATVYWSRSRTVFAESWNSLWITSKSENIPVYQPPAPVPVAVTEPPAPPPEPVVVAPQVDMDALYQYIQNTVVHVTSANKDDRPVGLTEDQVRAIVLAMLRPEVDGVKDGVGENLASLQGLLREDISKLEAKLSAVQQEIQVTSEAHQAMTDNFDQTRMSFEGSVEDQRTQWQASVAALEGKLASLQGQMDGLTSQNAALSAMLGKCCQNNSVVTTDSVRAHVLAVMSQMGSDDEDRQHLAGLMSWLNGQYVEKSELDHRLSAVSAEIMESLRVLLADRGEHQASEVAVKSIIDEALIQFSADRIGMPDFALESAGGSILSVRCSETYYRKTALVSVFGFPLWYTSNSPRTVIQPNVHPGECWAFKGTSGYLVIQLSHPVQPTGFTLEHIPRSLAPKGKIDSAPKNFAVFGLVSESDTQGLSLGNYTYLDNGKPIQFFSIQNGHPGVFQHVELRVLDNHGNQEYTCVYRFRVHGML</sequence>
<evidence type="ECO:0000256" key="1">
    <source>
        <dbReference type="ARBA" id="ARBA00004370"/>
    </source>
</evidence>
<organism evidence="9 10">
    <name type="scientific">Aplysia californica</name>
    <name type="common">California sea hare</name>
    <dbReference type="NCBI Taxonomy" id="6500"/>
    <lineage>
        <taxon>Eukaryota</taxon>
        <taxon>Metazoa</taxon>
        <taxon>Spiralia</taxon>
        <taxon>Lophotrochozoa</taxon>
        <taxon>Mollusca</taxon>
        <taxon>Gastropoda</taxon>
        <taxon>Heterobranchia</taxon>
        <taxon>Euthyneura</taxon>
        <taxon>Tectipleura</taxon>
        <taxon>Aplysiida</taxon>
        <taxon>Aplysioidea</taxon>
        <taxon>Aplysiidae</taxon>
        <taxon>Aplysia</taxon>
    </lineage>
</organism>
<feature type="region of interest" description="Disordered" evidence="6">
    <location>
        <begin position="1"/>
        <end position="64"/>
    </location>
</feature>
<dbReference type="Proteomes" id="UP000694888">
    <property type="component" value="Unplaced"/>
</dbReference>
<dbReference type="GeneID" id="101863571"/>
<dbReference type="PANTHER" id="PTHR12911">
    <property type="entry name" value="SAD1/UNC-84-LIKE PROTEIN-RELATED"/>
    <property type="match status" value="1"/>
</dbReference>
<gene>
    <name evidence="10" type="primary">LOC101863571</name>
</gene>
<dbReference type="RefSeq" id="XP_035824272.1">
    <property type="nucleotide sequence ID" value="XM_035968379.1"/>
</dbReference>
<evidence type="ECO:0000313" key="9">
    <source>
        <dbReference type="Proteomes" id="UP000694888"/>
    </source>
</evidence>
<accession>A0ABM1VPD0</accession>
<feature type="transmembrane region" description="Helical" evidence="7">
    <location>
        <begin position="368"/>
        <end position="387"/>
    </location>
</feature>
<evidence type="ECO:0000256" key="5">
    <source>
        <dbReference type="SAM" id="Coils"/>
    </source>
</evidence>
<keyword evidence="9" id="KW-1185">Reference proteome</keyword>
<feature type="transmembrane region" description="Helical" evidence="7">
    <location>
        <begin position="446"/>
        <end position="466"/>
    </location>
</feature>
<evidence type="ECO:0000313" key="10">
    <source>
        <dbReference type="RefSeq" id="XP_035824272.1"/>
    </source>
</evidence>